<accession>A0ABV0G931</accession>
<evidence type="ECO:0000313" key="2">
    <source>
        <dbReference type="Proteomes" id="UP001462640"/>
    </source>
</evidence>
<organism evidence="1 2">
    <name type="scientific">Roseateles flavus</name>
    <dbReference type="NCBI Taxonomy" id="3149041"/>
    <lineage>
        <taxon>Bacteria</taxon>
        <taxon>Pseudomonadati</taxon>
        <taxon>Pseudomonadota</taxon>
        <taxon>Betaproteobacteria</taxon>
        <taxon>Burkholderiales</taxon>
        <taxon>Sphaerotilaceae</taxon>
        <taxon>Roseateles</taxon>
    </lineage>
</organism>
<dbReference type="SUPFAM" id="SSF50974">
    <property type="entry name" value="Nitrous oxide reductase, N-terminal domain"/>
    <property type="match status" value="1"/>
</dbReference>
<dbReference type="Proteomes" id="UP001462640">
    <property type="component" value="Unassembled WGS sequence"/>
</dbReference>
<protein>
    <submittedName>
        <fullName evidence="1">Uncharacterized protein</fullName>
    </submittedName>
</protein>
<dbReference type="InterPro" id="IPR011045">
    <property type="entry name" value="N2O_reductase_N"/>
</dbReference>
<sequence>MENMMVFDKSAWKKYMDGFFVRDCTFGFEDGRLGFLIYEEVEADAHLEHGWQMRLLAVKLTNPIDTRFFYITTNSIGVGGMIASAWQPKQPEFVVAGIGREIYSYKPKEYKGRELEIPFDGKGYGYQDVGEVGCAISKTVRVGHTVFAVGAPMRVFERTAGQQWVTHEEIPIPAGLKLGRSDEEIRAALSDANLNDLAGLNEQEMYAVGHAGTLWQRTQDKWRQRAFPTNLDLFTVAVAPDGTAYITDRRCSVWKGQEERWERIVQADSTLPYQDSAWFAGRLWCTNDSAGPFVLEGKKMVPAHQAKKDPMPAQVACFAHRIDVSPDGKTMLVAGRHGAATYDGKTWTVLFDGMPDD</sequence>
<keyword evidence="2" id="KW-1185">Reference proteome</keyword>
<proteinExistence type="predicted"/>
<comment type="caution">
    <text evidence="1">The sequence shown here is derived from an EMBL/GenBank/DDBJ whole genome shotgun (WGS) entry which is preliminary data.</text>
</comment>
<reference evidence="1 2" key="1">
    <citation type="submission" date="2024-05" db="EMBL/GenBank/DDBJ databases">
        <title>Roseateles sp. 2.12 16S ribosomal RNA gene Genome sequencing and assembly.</title>
        <authorList>
            <person name="Woo H."/>
        </authorList>
    </citation>
    <scope>NUCLEOTIDE SEQUENCE [LARGE SCALE GENOMIC DNA]</scope>
    <source>
        <strain evidence="1 2">2.12</strain>
    </source>
</reference>
<name>A0ABV0G931_9BURK</name>
<evidence type="ECO:0000313" key="1">
    <source>
        <dbReference type="EMBL" id="MEO3711545.1"/>
    </source>
</evidence>
<dbReference type="RefSeq" id="WP_347605471.1">
    <property type="nucleotide sequence ID" value="NZ_JBDPZC010000001.1"/>
</dbReference>
<dbReference type="EMBL" id="JBDPZC010000001">
    <property type="protein sequence ID" value="MEO3711545.1"/>
    <property type="molecule type" value="Genomic_DNA"/>
</dbReference>
<gene>
    <name evidence="1" type="ORF">ABDJ40_02055</name>
</gene>